<dbReference type="GO" id="GO:0050808">
    <property type="term" value="P:synapse organization"/>
    <property type="evidence" value="ECO:0007669"/>
    <property type="project" value="TreeGrafter"/>
</dbReference>
<reference evidence="12" key="1">
    <citation type="submission" date="2022-03" db="EMBL/GenBank/DDBJ databases">
        <authorList>
            <person name="Alioto T."/>
            <person name="Alioto T."/>
            <person name="Gomez Garrido J."/>
        </authorList>
    </citation>
    <scope>NUCLEOTIDE SEQUENCE</scope>
</reference>
<dbReference type="CDD" id="cd00096">
    <property type="entry name" value="Ig"/>
    <property type="match status" value="1"/>
</dbReference>
<dbReference type="InterPro" id="IPR050958">
    <property type="entry name" value="Cell_Adh-Cytoskel_Orgn"/>
</dbReference>
<keyword evidence="8" id="KW-0393">Immunoglobulin domain</keyword>
<evidence type="ECO:0000259" key="11">
    <source>
        <dbReference type="PROSITE" id="PS50835"/>
    </source>
</evidence>
<dbReference type="SUPFAM" id="SSF48726">
    <property type="entry name" value="Immunoglobulin"/>
    <property type="match status" value="2"/>
</dbReference>
<feature type="transmembrane region" description="Helical" evidence="9">
    <location>
        <begin position="314"/>
        <end position="334"/>
    </location>
</feature>
<dbReference type="EMBL" id="OW240921">
    <property type="protein sequence ID" value="CAH2318314.1"/>
    <property type="molecule type" value="Genomic_DNA"/>
</dbReference>
<evidence type="ECO:0000313" key="12">
    <source>
        <dbReference type="EMBL" id="CAH2318314.1"/>
    </source>
</evidence>
<evidence type="ECO:0000313" key="13">
    <source>
        <dbReference type="Proteomes" id="UP001295444"/>
    </source>
</evidence>
<dbReference type="GO" id="GO:0043025">
    <property type="term" value="C:neuronal cell body"/>
    <property type="evidence" value="ECO:0007669"/>
    <property type="project" value="TreeGrafter"/>
</dbReference>
<keyword evidence="3 10" id="KW-0732">Signal</keyword>
<evidence type="ECO:0000256" key="6">
    <source>
        <dbReference type="ARBA" id="ARBA00023157"/>
    </source>
</evidence>
<dbReference type="GO" id="GO:0007156">
    <property type="term" value="P:homophilic cell adhesion via plasma membrane adhesion molecules"/>
    <property type="evidence" value="ECO:0007669"/>
    <property type="project" value="TreeGrafter"/>
</dbReference>
<dbReference type="SMART" id="SM00409">
    <property type="entry name" value="IG"/>
    <property type="match status" value="3"/>
</dbReference>
<dbReference type="Pfam" id="PF13927">
    <property type="entry name" value="Ig_3"/>
    <property type="match status" value="1"/>
</dbReference>
<gene>
    <name evidence="12" type="ORF">PECUL_23A020531</name>
</gene>
<dbReference type="Gene3D" id="2.60.40.10">
    <property type="entry name" value="Immunoglobulins"/>
    <property type="match status" value="2"/>
</dbReference>
<dbReference type="InterPro" id="IPR036179">
    <property type="entry name" value="Ig-like_dom_sf"/>
</dbReference>
<name>A0AAD1WMI4_PELCU</name>
<dbReference type="PANTHER" id="PTHR45080:SF29">
    <property type="entry name" value="NEURAL CELL ADHESION MOLECULE 1-LIKE ISOFORM X1"/>
    <property type="match status" value="1"/>
</dbReference>
<dbReference type="Proteomes" id="UP001295444">
    <property type="component" value="Chromosome 10"/>
</dbReference>
<dbReference type="InterPro" id="IPR009138">
    <property type="entry name" value="Neural_cell_adh"/>
</dbReference>
<evidence type="ECO:0000256" key="7">
    <source>
        <dbReference type="ARBA" id="ARBA00023180"/>
    </source>
</evidence>
<keyword evidence="4 9" id="KW-1133">Transmembrane helix</keyword>
<dbReference type="PRINTS" id="PR01838">
    <property type="entry name" value="NCAMFAMILY"/>
</dbReference>
<dbReference type="AlphaFoldDB" id="A0AAD1WMI4"/>
<dbReference type="FunFam" id="2.60.40.10:FF:000032">
    <property type="entry name" value="palladin isoform X1"/>
    <property type="match status" value="1"/>
</dbReference>
<feature type="domain" description="Ig-like" evidence="11">
    <location>
        <begin position="124"/>
        <end position="211"/>
    </location>
</feature>
<evidence type="ECO:0000256" key="4">
    <source>
        <dbReference type="ARBA" id="ARBA00022989"/>
    </source>
</evidence>
<feature type="domain" description="Ig-like" evidence="11">
    <location>
        <begin position="218"/>
        <end position="307"/>
    </location>
</feature>
<evidence type="ECO:0000256" key="1">
    <source>
        <dbReference type="ARBA" id="ARBA00004167"/>
    </source>
</evidence>
<evidence type="ECO:0000256" key="5">
    <source>
        <dbReference type="ARBA" id="ARBA00023136"/>
    </source>
</evidence>
<dbReference type="InterPro" id="IPR013098">
    <property type="entry name" value="Ig_I-set"/>
</dbReference>
<dbReference type="InterPro" id="IPR007110">
    <property type="entry name" value="Ig-like_dom"/>
</dbReference>
<evidence type="ECO:0000256" key="8">
    <source>
        <dbReference type="ARBA" id="ARBA00023319"/>
    </source>
</evidence>
<keyword evidence="7" id="KW-0325">Glycoprotein</keyword>
<dbReference type="SMART" id="SM00408">
    <property type="entry name" value="IGc2"/>
    <property type="match status" value="2"/>
</dbReference>
<proteinExistence type="predicted"/>
<evidence type="ECO:0000256" key="10">
    <source>
        <dbReference type="SAM" id="SignalP"/>
    </source>
</evidence>
<keyword evidence="6" id="KW-1015">Disulfide bond</keyword>
<sequence>MLSIDNMEPKAFSLLISALLIATVHSSRKMSVSIIPSNGEIYVGETKYFMCKATQEAELKWVTTEGDLEDEPGRFETEKVDETLIGVNVTLSSIEPDQVIKCQGETDSGESSEQEITLSVIQRPKIVGDFGSKKEFTAGSLVKIPCLAEGIPKPKVSWMRNGKAVSGSQGRISVHADGSLQIDQIQLEDSGIYSCAASIDVRGEKDQKSVSITVNAAPVVRLPNKHLNATSKSNTSLTCSVTGNPAPHITWRRGEQPVLHDGEKYILSSNGQKLLIVDLDKSDEGEYTCNATNSLGMESASLVLEVTSEHEKGLGAGVIVGILLILFLVVMLAVDLTCFRTRRRGVFMYISTNLLGKSVPRVKLEETEVKKGSTDKNQVVNISGIDA</sequence>
<keyword evidence="5 9" id="KW-0472">Membrane</keyword>
<protein>
    <submittedName>
        <fullName evidence="12">Neural cell adhesion molecule 1-like</fullName>
    </submittedName>
</protein>
<feature type="chain" id="PRO_5042031765" evidence="10">
    <location>
        <begin position="27"/>
        <end position="387"/>
    </location>
</feature>
<evidence type="ECO:0000256" key="2">
    <source>
        <dbReference type="ARBA" id="ARBA00022692"/>
    </source>
</evidence>
<dbReference type="GO" id="GO:0005886">
    <property type="term" value="C:plasma membrane"/>
    <property type="evidence" value="ECO:0007669"/>
    <property type="project" value="UniProtKB-ARBA"/>
</dbReference>
<dbReference type="InterPro" id="IPR003598">
    <property type="entry name" value="Ig_sub2"/>
</dbReference>
<feature type="signal peptide" evidence="10">
    <location>
        <begin position="1"/>
        <end position="26"/>
    </location>
</feature>
<dbReference type="InterPro" id="IPR003599">
    <property type="entry name" value="Ig_sub"/>
</dbReference>
<dbReference type="GO" id="GO:0030424">
    <property type="term" value="C:axon"/>
    <property type="evidence" value="ECO:0007669"/>
    <property type="project" value="TreeGrafter"/>
</dbReference>
<evidence type="ECO:0000256" key="9">
    <source>
        <dbReference type="SAM" id="Phobius"/>
    </source>
</evidence>
<dbReference type="InterPro" id="IPR013783">
    <property type="entry name" value="Ig-like_fold"/>
</dbReference>
<dbReference type="PROSITE" id="PS50835">
    <property type="entry name" value="IG_LIKE"/>
    <property type="match status" value="2"/>
</dbReference>
<dbReference type="Pfam" id="PF07679">
    <property type="entry name" value="I-set"/>
    <property type="match status" value="1"/>
</dbReference>
<evidence type="ECO:0000256" key="3">
    <source>
        <dbReference type="ARBA" id="ARBA00022729"/>
    </source>
</evidence>
<comment type="subcellular location">
    <subcellularLocation>
        <location evidence="1">Membrane</location>
        <topology evidence="1">Single-pass membrane protein</topology>
    </subcellularLocation>
</comment>
<organism evidence="12 13">
    <name type="scientific">Pelobates cultripes</name>
    <name type="common">Western spadefoot toad</name>
    <dbReference type="NCBI Taxonomy" id="61616"/>
    <lineage>
        <taxon>Eukaryota</taxon>
        <taxon>Metazoa</taxon>
        <taxon>Chordata</taxon>
        <taxon>Craniata</taxon>
        <taxon>Vertebrata</taxon>
        <taxon>Euteleostomi</taxon>
        <taxon>Amphibia</taxon>
        <taxon>Batrachia</taxon>
        <taxon>Anura</taxon>
        <taxon>Pelobatoidea</taxon>
        <taxon>Pelobatidae</taxon>
        <taxon>Pelobates</taxon>
    </lineage>
</organism>
<dbReference type="PANTHER" id="PTHR45080">
    <property type="entry name" value="CONTACTIN 5"/>
    <property type="match status" value="1"/>
</dbReference>
<dbReference type="FunFam" id="2.60.40.10:FF:000636">
    <property type="entry name" value="Neural cell adhesion molecule 2"/>
    <property type="match status" value="1"/>
</dbReference>
<accession>A0AAD1WMI4</accession>
<dbReference type="GO" id="GO:0008046">
    <property type="term" value="F:axon guidance receptor activity"/>
    <property type="evidence" value="ECO:0007669"/>
    <property type="project" value="TreeGrafter"/>
</dbReference>
<keyword evidence="2 9" id="KW-0812">Transmembrane</keyword>
<keyword evidence="13" id="KW-1185">Reference proteome</keyword>